<evidence type="ECO:0000256" key="2">
    <source>
        <dbReference type="HAMAP-Rule" id="MF_00795"/>
    </source>
</evidence>
<dbReference type="Proteomes" id="UP001597461">
    <property type="component" value="Unassembled WGS sequence"/>
</dbReference>
<gene>
    <name evidence="2" type="primary">cutC</name>
    <name evidence="3" type="ORF">ACFSR6_22465</name>
</gene>
<dbReference type="PANTHER" id="PTHR12598:SF0">
    <property type="entry name" value="COPPER HOMEOSTASIS PROTEIN CUTC HOMOLOG"/>
    <property type="match status" value="1"/>
</dbReference>
<organism evidence="3 4">
    <name type="scientific">Pedobacter vanadiisoli</name>
    <dbReference type="NCBI Taxonomy" id="1761975"/>
    <lineage>
        <taxon>Bacteria</taxon>
        <taxon>Pseudomonadati</taxon>
        <taxon>Bacteroidota</taxon>
        <taxon>Sphingobacteriia</taxon>
        <taxon>Sphingobacteriales</taxon>
        <taxon>Sphingobacteriaceae</taxon>
        <taxon>Pedobacter</taxon>
    </lineage>
</organism>
<comment type="caution">
    <text evidence="2">Once thought to be involved in copper homeostasis, experiments in E.coli have shown this is not the case.</text>
</comment>
<accession>A0ABW5MQ14</accession>
<dbReference type="EMBL" id="JBHULL010000044">
    <property type="protein sequence ID" value="MFD2585277.1"/>
    <property type="molecule type" value="Genomic_DNA"/>
</dbReference>
<evidence type="ECO:0000256" key="1">
    <source>
        <dbReference type="ARBA" id="ARBA00007768"/>
    </source>
</evidence>
<dbReference type="SUPFAM" id="SSF110395">
    <property type="entry name" value="CutC-like"/>
    <property type="match status" value="1"/>
</dbReference>
<comment type="subcellular location">
    <subcellularLocation>
        <location evidence="2">Cytoplasm</location>
    </subcellularLocation>
</comment>
<dbReference type="Pfam" id="PF03932">
    <property type="entry name" value="CutC"/>
    <property type="match status" value="1"/>
</dbReference>
<reference evidence="4" key="1">
    <citation type="journal article" date="2019" name="Int. J. Syst. Evol. Microbiol.">
        <title>The Global Catalogue of Microorganisms (GCM) 10K type strain sequencing project: providing services to taxonomists for standard genome sequencing and annotation.</title>
        <authorList>
            <consortium name="The Broad Institute Genomics Platform"/>
            <consortium name="The Broad Institute Genome Sequencing Center for Infectious Disease"/>
            <person name="Wu L."/>
            <person name="Ma J."/>
        </authorList>
    </citation>
    <scope>NUCLEOTIDE SEQUENCE [LARGE SCALE GENOMIC DNA]</scope>
    <source>
        <strain evidence="4">KCTC 42866</strain>
    </source>
</reference>
<keyword evidence="2" id="KW-0963">Cytoplasm</keyword>
<sequence length="253" mass="27626">MSEVAIACLEVCANSYTSALAAQNGGAKRVEFCDNLAEGGTTPSYAQISLAKKNLSIEVWPIIRPRGGDFLYSDIEFELMKEDIKICKSLNCEGVVIGILKADGTIDKERCAELIELAKPMDVAFHRAFDMSNDMDQALEDLISLKIKRVLSSGGASSAIIGAEKLAELIKKANGRITIMPGAGINETNIQQLIDKTGATQFHASAKEFVASKMTFRNNESKMGSIEDEYRYELTSVEKVKALTEIIAKNFNQ</sequence>
<evidence type="ECO:0000313" key="4">
    <source>
        <dbReference type="Proteomes" id="UP001597461"/>
    </source>
</evidence>
<dbReference type="InterPro" id="IPR005627">
    <property type="entry name" value="CutC-like"/>
</dbReference>
<keyword evidence="4" id="KW-1185">Reference proteome</keyword>
<comment type="caution">
    <text evidence="3">The sequence shown here is derived from an EMBL/GenBank/DDBJ whole genome shotgun (WGS) entry which is preliminary data.</text>
</comment>
<dbReference type="HAMAP" id="MF_00795">
    <property type="entry name" value="CutC"/>
    <property type="match status" value="1"/>
</dbReference>
<comment type="similarity">
    <text evidence="1 2">Belongs to the CutC family.</text>
</comment>
<dbReference type="InterPro" id="IPR036822">
    <property type="entry name" value="CutC-like_dom_sf"/>
</dbReference>
<protein>
    <recommendedName>
        <fullName evidence="2">PF03932 family protein CutC</fullName>
    </recommendedName>
</protein>
<dbReference type="PANTHER" id="PTHR12598">
    <property type="entry name" value="COPPER HOMEOSTASIS PROTEIN CUTC"/>
    <property type="match status" value="1"/>
</dbReference>
<dbReference type="RefSeq" id="WP_379083232.1">
    <property type="nucleotide sequence ID" value="NZ_JBHULL010000044.1"/>
</dbReference>
<dbReference type="Gene3D" id="3.20.20.380">
    <property type="entry name" value="Copper homeostasis (CutC) domain"/>
    <property type="match status" value="1"/>
</dbReference>
<evidence type="ECO:0000313" key="3">
    <source>
        <dbReference type="EMBL" id="MFD2585277.1"/>
    </source>
</evidence>
<name>A0ABW5MQ14_9SPHI</name>
<proteinExistence type="inferred from homology"/>